<evidence type="ECO:0000256" key="6">
    <source>
        <dbReference type="ARBA" id="ARBA00022705"/>
    </source>
</evidence>
<evidence type="ECO:0000256" key="12">
    <source>
        <dbReference type="ARBA" id="ARBA00023268"/>
    </source>
</evidence>
<name>Q5UZ21_HALMA</name>
<dbReference type="GO" id="GO:0003887">
    <property type="term" value="F:DNA-directed DNA polymerase activity"/>
    <property type="evidence" value="ECO:0007669"/>
    <property type="project" value="UniProtKB-UniRule"/>
</dbReference>
<evidence type="ECO:0000256" key="15">
    <source>
        <dbReference type="HAMAP-Rule" id="MF_00325"/>
    </source>
</evidence>
<dbReference type="GO" id="GO:0042575">
    <property type="term" value="C:DNA polymerase complex"/>
    <property type="evidence" value="ECO:0007669"/>
    <property type="project" value="TreeGrafter"/>
</dbReference>
<keyword evidence="9 15" id="KW-0269">Exonuclease</keyword>
<dbReference type="InterPro" id="IPR007185">
    <property type="entry name" value="DNA_pol_a/d/e_bsu"/>
</dbReference>
<dbReference type="Gene3D" id="3.60.21.50">
    <property type="match status" value="1"/>
</dbReference>
<dbReference type="PATRIC" id="fig|272569.17.peg.3297"/>
<dbReference type="KEGG" id="hma:rrnAC2714"/>
<evidence type="ECO:0000256" key="10">
    <source>
        <dbReference type="ARBA" id="ARBA00022932"/>
    </source>
</evidence>
<organism evidence="17 18">
    <name type="scientific">Haloarcula marismortui (strain ATCC 43049 / DSM 3752 / JCM 8966 / VKM B-1809)</name>
    <name type="common">Halobacterium marismortui</name>
    <dbReference type="NCBI Taxonomy" id="272569"/>
    <lineage>
        <taxon>Archaea</taxon>
        <taxon>Methanobacteriati</taxon>
        <taxon>Methanobacteriota</taxon>
        <taxon>Stenosarchaea group</taxon>
        <taxon>Halobacteria</taxon>
        <taxon>Halobacteriales</taxon>
        <taxon>Haloarculaceae</taxon>
        <taxon>Haloarcula</taxon>
    </lineage>
</organism>
<keyword evidence="18" id="KW-1185">Reference proteome</keyword>
<comment type="catalytic activity">
    <reaction evidence="1 15">
        <text>Exonucleolytic cleavage in the 3'- to 5'-direction to yield nucleoside 5'-phosphates.</text>
        <dbReference type="EC" id="3.1.11.1"/>
    </reaction>
</comment>
<proteinExistence type="inferred from homology"/>
<dbReference type="PANTHER" id="PTHR10416:SF0">
    <property type="entry name" value="DNA POLYMERASE DELTA SUBUNIT 2"/>
    <property type="match status" value="1"/>
</dbReference>
<evidence type="ECO:0000313" key="18">
    <source>
        <dbReference type="Proteomes" id="UP000001169"/>
    </source>
</evidence>
<dbReference type="PANTHER" id="PTHR10416">
    <property type="entry name" value="DNA POLYMERASE DELTA SUBUNIT 2"/>
    <property type="match status" value="1"/>
</dbReference>
<evidence type="ECO:0000256" key="14">
    <source>
        <dbReference type="ARBA" id="ARBA00049244"/>
    </source>
</evidence>
<dbReference type="FunFam" id="3.60.21.50:FF:000003">
    <property type="entry name" value="DNA polymerase II small subunit"/>
    <property type="match status" value="1"/>
</dbReference>
<dbReference type="EMBL" id="AY596297">
    <property type="protein sequence ID" value="AAV47482.1"/>
    <property type="molecule type" value="Genomic_DNA"/>
</dbReference>
<comment type="similarity">
    <text evidence="2 15">Belongs to the DNA polymerase delta/II small subunit family.</text>
</comment>
<dbReference type="GO" id="GO:0006271">
    <property type="term" value="P:DNA strand elongation involved in DNA replication"/>
    <property type="evidence" value="ECO:0007669"/>
    <property type="project" value="TreeGrafter"/>
</dbReference>
<keyword evidence="11 15" id="KW-0238">DNA-binding</keyword>
<keyword evidence="10 15" id="KW-0239">DNA-directed DNA polymerase</keyword>
<dbReference type="InterPro" id="IPR029052">
    <property type="entry name" value="Metallo-depent_PP-like"/>
</dbReference>
<dbReference type="STRING" id="272569.rrnAC2714"/>
<keyword evidence="8 15" id="KW-0378">Hydrolase</keyword>
<dbReference type="SMR" id="Q5UZ21"/>
<comment type="subunit">
    <text evidence="3 15">Heterodimer of a large subunit and a small subunit.</text>
</comment>
<dbReference type="PIRSF" id="PIRSF000803">
    <property type="entry name" value="Arc_Pol2_small"/>
    <property type="match status" value="1"/>
</dbReference>
<dbReference type="EC" id="3.1.11.1" evidence="15"/>
<evidence type="ECO:0000256" key="3">
    <source>
        <dbReference type="ARBA" id="ARBA00011315"/>
    </source>
</evidence>
<comment type="catalytic activity">
    <reaction evidence="14 15">
        <text>DNA(n) + a 2'-deoxyribonucleoside 5'-triphosphate = DNA(n+1) + diphosphate</text>
        <dbReference type="Rhea" id="RHEA:22508"/>
        <dbReference type="Rhea" id="RHEA-COMP:17339"/>
        <dbReference type="Rhea" id="RHEA-COMP:17340"/>
        <dbReference type="ChEBI" id="CHEBI:33019"/>
        <dbReference type="ChEBI" id="CHEBI:61560"/>
        <dbReference type="ChEBI" id="CHEBI:173112"/>
        <dbReference type="EC" id="2.7.7.7"/>
    </reaction>
</comment>
<evidence type="ECO:0000256" key="4">
    <source>
        <dbReference type="ARBA" id="ARBA00022679"/>
    </source>
</evidence>
<evidence type="ECO:0000256" key="8">
    <source>
        <dbReference type="ARBA" id="ARBA00022801"/>
    </source>
</evidence>
<keyword evidence="4 15" id="KW-0808">Transferase</keyword>
<evidence type="ECO:0000313" key="17">
    <source>
        <dbReference type="EMBL" id="AAV47482.1"/>
    </source>
</evidence>
<sequence length="392" mass="43958">MTGQSTGTGEYSDFVAVFRDRYEKLAGKLRGRVNHRPTDAIENMGGGSDAALIGMVSDIRSTASGHWLVELEDTNGTFPCLVMKDRPIADLVQQLLMDEVIAVEGTLADDAGILFVDSLYFPDVPRTHNPSTADRHVQAALISDVHVGSQEFMEDAWHRFTDWLHTPEAEHVEYLLIAGDMVEGVGIYPEQDKELDIIDIYDQYRAFSEYLKEVPADMEIRMIPGNHDAVRLAEPQPGFDEELRDIMSAHDAQVHSNPSLVTVEGVTVLMYHGVSLDEVIAELPDEEASYEEPHRAMYQLLKKRHVAPQYGGHTRLAPEDRDYLVMEEVPDVFHTGHVHKLGWGEYHNVVALNSGCWQAQTEFQKSVNIDPDAGFAPILDLDTLEMTVRKFS</sequence>
<dbReference type="EC" id="2.7.7.7" evidence="15"/>
<dbReference type="NCBIfam" id="NF003118">
    <property type="entry name" value="PRK04036.1-3"/>
    <property type="match status" value="1"/>
</dbReference>
<evidence type="ECO:0000256" key="5">
    <source>
        <dbReference type="ARBA" id="ARBA00022695"/>
    </source>
</evidence>
<evidence type="ECO:0000256" key="9">
    <source>
        <dbReference type="ARBA" id="ARBA00022839"/>
    </source>
</evidence>
<dbReference type="InterPro" id="IPR011149">
    <property type="entry name" value="Pol2_small_arc"/>
</dbReference>
<evidence type="ECO:0000256" key="7">
    <source>
        <dbReference type="ARBA" id="ARBA00022722"/>
    </source>
</evidence>
<dbReference type="GO" id="GO:0008310">
    <property type="term" value="F:single-stranded DNA 3'-5' DNA exonuclease activity"/>
    <property type="evidence" value="ECO:0007669"/>
    <property type="project" value="UniProtKB-EC"/>
</dbReference>
<keyword evidence="6 15" id="KW-0235">DNA replication</keyword>
<accession>Q5UZ21</accession>
<dbReference type="Pfam" id="PF04042">
    <property type="entry name" value="DNA_pol_E_B"/>
    <property type="match status" value="1"/>
</dbReference>
<keyword evidence="5 15" id="KW-0548">Nucleotidyltransferase</keyword>
<dbReference type="GO" id="GO:0006308">
    <property type="term" value="P:DNA catabolic process"/>
    <property type="evidence" value="ECO:0007669"/>
    <property type="project" value="UniProtKB-UniRule"/>
</dbReference>
<feature type="domain" description="DNA polymerase alpha/delta/epsilon subunit B" evidence="16">
    <location>
        <begin position="140"/>
        <end position="336"/>
    </location>
</feature>
<dbReference type="EnsemblBacteria" id="AAV47482">
    <property type="protein sequence ID" value="AAV47482"/>
    <property type="gene ID" value="rrnAC2714"/>
</dbReference>
<protein>
    <recommendedName>
        <fullName evidence="15">DNA polymerase II small subunit</fullName>
        <shortName evidence="15">Pol II</shortName>
        <ecNumber evidence="15">2.7.7.7</ecNumber>
    </recommendedName>
    <alternativeName>
        <fullName evidence="15">Exodeoxyribonuclease small subunit</fullName>
        <ecNumber evidence="15">3.1.11.1</ecNumber>
    </alternativeName>
</protein>
<dbReference type="HOGENOM" id="CLU_027850_0_0_2"/>
<dbReference type="HAMAP" id="MF_00325">
    <property type="entry name" value="DNApol_II_A_arch"/>
    <property type="match status" value="1"/>
</dbReference>
<evidence type="ECO:0000256" key="1">
    <source>
        <dbReference type="ARBA" id="ARBA00000563"/>
    </source>
</evidence>
<dbReference type="SUPFAM" id="SSF56300">
    <property type="entry name" value="Metallo-dependent phosphatases"/>
    <property type="match status" value="1"/>
</dbReference>
<reference evidence="17 18" key="1">
    <citation type="journal article" date="2004" name="Genome Res.">
        <title>Genome sequence of Haloarcula marismortui: a halophilic archaeon from the Dead Sea.</title>
        <authorList>
            <person name="Baliga N.S."/>
            <person name="Bonneau R."/>
            <person name="Facciotti M.T."/>
            <person name="Pan M."/>
            <person name="Glusman G."/>
            <person name="Deutsch E.W."/>
            <person name="Shannon P."/>
            <person name="Chiu Y."/>
            <person name="Weng R.S."/>
            <person name="Gan R.R."/>
            <person name="Hung P."/>
            <person name="Date S.V."/>
            <person name="Marcotte E."/>
            <person name="Hood L."/>
            <person name="Ng W.V."/>
        </authorList>
    </citation>
    <scope>NUCLEOTIDE SEQUENCE [LARGE SCALE GENOMIC DNA]</scope>
    <source>
        <strain evidence="18">ATCC 43049 / DSM 3752 / JCM 8966 / VKM B-1809</strain>
    </source>
</reference>
<evidence type="ECO:0000259" key="16">
    <source>
        <dbReference type="Pfam" id="PF04042"/>
    </source>
</evidence>
<dbReference type="GO" id="GO:0003677">
    <property type="term" value="F:DNA binding"/>
    <property type="evidence" value="ECO:0007669"/>
    <property type="project" value="UniProtKB-UniRule"/>
</dbReference>
<dbReference type="NCBIfam" id="NF003116">
    <property type="entry name" value="PRK04036.1-1"/>
    <property type="match status" value="1"/>
</dbReference>
<dbReference type="InterPro" id="IPR024826">
    <property type="entry name" value="DNA_pol_delta/II_ssu"/>
</dbReference>
<evidence type="ECO:0000256" key="13">
    <source>
        <dbReference type="ARBA" id="ARBA00024817"/>
    </source>
</evidence>
<dbReference type="eggNOG" id="arCOG04455">
    <property type="taxonomic scope" value="Archaea"/>
</dbReference>
<keyword evidence="12 15" id="KW-0511">Multifunctional enzyme</keyword>
<evidence type="ECO:0000256" key="11">
    <source>
        <dbReference type="ARBA" id="ARBA00023125"/>
    </source>
</evidence>
<gene>
    <name evidence="17" type="primary">polA1</name>
    <name evidence="15" type="synonym">polB</name>
    <name evidence="17" type="ordered locus">rrnAC2714</name>
</gene>
<keyword evidence="7 15" id="KW-0540">Nuclease</keyword>
<dbReference type="CDD" id="cd04490">
    <property type="entry name" value="PolII_SU_OBF"/>
    <property type="match status" value="1"/>
</dbReference>
<dbReference type="PaxDb" id="272569-rrnAC2714"/>
<evidence type="ECO:0000256" key="2">
    <source>
        <dbReference type="ARBA" id="ARBA00006035"/>
    </source>
</evidence>
<comment type="function">
    <text evidence="13 15">Possesses two activities: a DNA synthesis (polymerase) and an exonucleolytic activity that degrades single-stranded DNA in the 3' to 5' direction. Has a template-primer preference which is characteristic of a replicative DNA polymerase.</text>
</comment>
<dbReference type="Proteomes" id="UP000001169">
    <property type="component" value="Chromosome I"/>
</dbReference>
<dbReference type="AlphaFoldDB" id="Q5UZ21"/>